<proteinExistence type="predicted"/>
<comment type="caution">
    <text evidence="1">The sequence shown here is derived from an EMBL/GenBank/DDBJ whole genome shotgun (WGS) entry which is preliminary data.</text>
</comment>
<dbReference type="AlphaFoldDB" id="A0A8J7F486"/>
<evidence type="ECO:0000313" key="2">
    <source>
        <dbReference type="Proteomes" id="UP000620559"/>
    </source>
</evidence>
<organism evidence="1 2">
    <name type="scientific">Plectonema cf. radiosum LEGE 06105</name>
    <dbReference type="NCBI Taxonomy" id="945769"/>
    <lineage>
        <taxon>Bacteria</taxon>
        <taxon>Bacillati</taxon>
        <taxon>Cyanobacteriota</taxon>
        <taxon>Cyanophyceae</taxon>
        <taxon>Oscillatoriophycideae</taxon>
        <taxon>Oscillatoriales</taxon>
        <taxon>Microcoleaceae</taxon>
        <taxon>Plectonema</taxon>
    </lineage>
</organism>
<dbReference type="Pfam" id="PF13479">
    <property type="entry name" value="AAA_24"/>
    <property type="match status" value="1"/>
</dbReference>
<dbReference type="EMBL" id="JADEWL010000026">
    <property type="protein sequence ID" value="MBE9213140.1"/>
    <property type="molecule type" value="Genomic_DNA"/>
</dbReference>
<name>A0A8J7F486_9CYAN</name>
<dbReference type="Proteomes" id="UP000620559">
    <property type="component" value="Unassembled WGS sequence"/>
</dbReference>
<keyword evidence="2" id="KW-1185">Reference proteome</keyword>
<sequence length="244" mass="27495">MRGERELELAGGRFDGWAKVRPLERKLIDAMIGSKCHIIATMRSKTEWLIEENQKNAKSSYSPKKVGTSPIQASGVEYEFDVAGELDYTHILAISKSRCPAVTDKTFLNPGKELALELKSWLATVEESPPQITEPVIIADTQDLRVKQIRTLLDYPVELIKKWLRSHDIDRPSQLDSSKVDELVKTMCLAWASPLSAHPKYTADSYDKNVVRAVVNGESEIIAIQNWMNAVCESNRKKKELKAV</sequence>
<gene>
    <name evidence="1" type="ORF">IQ247_10725</name>
</gene>
<reference evidence="1" key="1">
    <citation type="submission" date="2020-10" db="EMBL/GenBank/DDBJ databases">
        <authorList>
            <person name="Castelo-Branco R."/>
            <person name="Eusebio N."/>
            <person name="Adriana R."/>
            <person name="Vieira A."/>
            <person name="Brugerolle De Fraissinette N."/>
            <person name="Rezende De Castro R."/>
            <person name="Schneider M.P."/>
            <person name="Vasconcelos V."/>
            <person name="Leao P.N."/>
        </authorList>
    </citation>
    <scope>NUCLEOTIDE SEQUENCE</scope>
    <source>
        <strain evidence="1">LEGE 06105</strain>
    </source>
</reference>
<protein>
    <submittedName>
        <fullName evidence="1">Uncharacterized protein</fullName>
    </submittedName>
</protein>
<evidence type="ECO:0000313" key="1">
    <source>
        <dbReference type="EMBL" id="MBE9213140.1"/>
    </source>
</evidence>
<accession>A0A8J7F486</accession>
<dbReference type="RefSeq" id="WP_193919750.1">
    <property type="nucleotide sequence ID" value="NZ_JADEWL010000026.1"/>
</dbReference>